<evidence type="ECO:0000313" key="2">
    <source>
        <dbReference type="EMBL" id="MBW31247.1"/>
    </source>
</evidence>
<dbReference type="AlphaFoldDB" id="A0A2M3ZRP0"/>
<dbReference type="EMBL" id="GGFM01010496">
    <property type="protein sequence ID" value="MBW31247.1"/>
    <property type="molecule type" value="Transcribed_RNA"/>
</dbReference>
<feature type="region of interest" description="Disordered" evidence="1">
    <location>
        <begin position="56"/>
        <end position="75"/>
    </location>
</feature>
<evidence type="ECO:0000256" key="1">
    <source>
        <dbReference type="SAM" id="MobiDB-lite"/>
    </source>
</evidence>
<reference evidence="2" key="1">
    <citation type="submission" date="2018-01" db="EMBL/GenBank/DDBJ databases">
        <title>An insight into the sialome of Amazonian anophelines.</title>
        <authorList>
            <person name="Ribeiro J.M."/>
            <person name="Scarpassa V."/>
            <person name="Calvo E."/>
        </authorList>
    </citation>
    <scope>NUCLEOTIDE SEQUENCE</scope>
    <source>
        <tissue evidence="2">Salivary glands</tissue>
    </source>
</reference>
<name>A0A2M3ZRP0_9DIPT</name>
<protein>
    <submittedName>
        <fullName evidence="2">Putative secreted peptide</fullName>
    </submittedName>
</protein>
<proteinExistence type="predicted"/>
<organism evidence="2">
    <name type="scientific">Anopheles braziliensis</name>
    <dbReference type="NCBI Taxonomy" id="58242"/>
    <lineage>
        <taxon>Eukaryota</taxon>
        <taxon>Metazoa</taxon>
        <taxon>Ecdysozoa</taxon>
        <taxon>Arthropoda</taxon>
        <taxon>Hexapoda</taxon>
        <taxon>Insecta</taxon>
        <taxon>Pterygota</taxon>
        <taxon>Neoptera</taxon>
        <taxon>Endopterygota</taxon>
        <taxon>Diptera</taxon>
        <taxon>Nematocera</taxon>
        <taxon>Culicoidea</taxon>
        <taxon>Culicidae</taxon>
        <taxon>Anophelinae</taxon>
        <taxon>Anopheles</taxon>
    </lineage>
</organism>
<feature type="compositionally biased region" description="Polar residues" evidence="1">
    <location>
        <begin position="65"/>
        <end position="75"/>
    </location>
</feature>
<sequence>MRVVCRFFFCVAVGFHSCRLDHVRVKQQTIQASPFSREAWWNTEFPAIRNTKKKSRRTGHFFTPAENSNLRLRRA</sequence>
<accession>A0A2M3ZRP0</accession>